<dbReference type="SUPFAM" id="SSF51569">
    <property type="entry name" value="Aldolase"/>
    <property type="match status" value="1"/>
</dbReference>
<dbReference type="RefSeq" id="WP_044908167.1">
    <property type="nucleotide sequence ID" value="NZ_CP022722.1"/>
</dbReference>
<comment type="caution">
    <text evidence="2">The sequence shown here is derived from an EMBL/GenBank/DDBJ whole genome shotgun (WGS) entry which is preliminary data.</text>
</comment>
<dbReference type="Proteomes" id="UP000030008">
    <property type="component" value="Unassembled WGS sequence"/>
</dbReference>
<comment type="pathway">
    <text evidence="1">Carbohydrate metabolism.</text>
</comment>
<dbReference type="PANTHER" id="PTHR32502:SF2">
    <property type="entry name" value="D-TAGATOSE-1,6-BISPHOSPHATE ALDOLASE SUBUNIT KBAZ"/>
    <property type="match status" value="1"/>
</dbReference>
<protein>
    <submittedName>
        <fullName evidence="2">Tagatose-bisphosphate aldolase</fullName>
    </submittedName>
</protein>
<evidence type="ECO:0000256" key="1">
    <source>
        <dbReference type="ARBA" id="ARBA00005007"/>
    </source>
</evidence>
<dbReference type="GO" id="GO:0005886">
    <property type="term" value="C:plasma membrane"/>
    <property type="evidence" value="ECO:0007669"/>
    <property type="project" value="TreeGrafter"/>
</dbReference>
<dbReference type="GO" id="GO:0009401">
    <property type="term" value="P:phosphoenolpyruvate-dependent sugar phosphotransferase system"/>
    <property type="evidence" value="ECO:0007669"/>
    <property type="project" value="TreeGrafter"/>
</dbReference>
<dbReference type="Gene3D" id="3.20.20.70">
    <property type="entry name" value="Aldolase class I"/>
    <property type="match status" value="1"/>
</dbReference>
<sequence length="440" mass="49252">MPQANPLKQIVVKQKEGKPVGIYSCCSANDYVIEAALECVKRDDSCVLIEATANQVDQNGGYTGMTPKDFREFVLKKAKAIGVDESRIFLGGDHLGPLTFAALPEKEAMEKAEELVRCYVAAGFTKIHIDTSMKVADDDPNIRLSDAVIAKRGAHLARICEETYQELLKQNPNAVRPVYIVGSEVPIPGGAQEEGAGMQVTRVEDFKATVKTFEEAFAAEGLKETWKDVMGVVVQPGVEEKDDGCTEYDRSKASDLMASIKEYPNLIFEGHSTDYQTKFKLRELIEDGVGILKVGPGLTYAMREALFALANIETAVYHGKEEALSNFIDVLEEAMMEEPKNWKKHYHGDDNALWFKRKYSFSDRSRYYMPNPNVAAAKDKLIANLRKSGIPLSVLSQFMPIQYTKVREGHLENDPEALIRDRIINTIDEYLYATHQETLF</sequence>
<dbReference type="EMBL" id="JQIF01000131">
    <property type="protein sequence ID" value="KGJ51260.1"/>
    <property type="molecule type" value="Genomic_DNA"/>
</dbReference>
<dbReference type="GO" id="GO:0005975">
    <property type="term" value="P:carbohydrate metabolic process"/>
    <property type="evidence" value="ECO:0007669"/>
    <property type="project" value="InterPro"/>
</dbReference>
<reference evidence="2 3" key="1">
    <citation type="submission" date="2014-08" db="EMBL/GenBank/DDBJ databases">
        <title>Clostridium innocuum, an unnegligible vancomycin-resistant pathogen causing extra-intestinal infections.</title>
        <authorList>
            <person name="Feng Y."/>
            <person name="Chiu C.-H."/>
        </authorList>
    </citation>
    <scope>NUCLEOTIDE SEQUENCE [LARGE SCALE GENOMIC DNA]</scope>
    <source>
        <strain evidence="2 3">AN88</strain>
    </source>
</reference>
<dbReference type="Pfam" id="PF08013">
    <property type="entry name" value="GatZ_KbaZ-like"/>
    <property type="match status" value="1"/>
</dbReference>
<dbReference type="InterPro" id="IPR013785">
    <property type="entry name" value="Aldolase_TIM"/>
</dbReference>
<gene>
    <name evidence="2" type="ORF">CIAN88_21560</name>
</gene>
<dbReference type="PANTHER" id="PTHR32502">
    <property type="entry name" value="N-ACETYLGALACTOSAMINE PERMEASE II COMPONENT-RELATED"/>
    <property type="match status" value="1"/>
</dbReference>
<name>A0A099I0K5_CLOIN</name>
<dbReference type="InterPro" id="IPR012062">
    <property type="entry name" value="GatZ/KbaZ-like"/>
</dbReference>
<proteinExistence type="predicted"/>
<dbReference type="Gene3D" id="1.10.400.20">
    <property type="entry name" value="putative tagatose 6-phosphate kinase domain like"/>
    <property type="match status" value="1"/>
</dbReference>
<accession>A0A099I0K5</accession>
<dbReference type="PIRSF" id="PIRSF009264">
    <property type="entry name" value="TagBP_ald_AgaZ"/>
    <property type="match status" value="1"/>
</dbReference>
<organism evidence="2 3">
    <name type="scientific">Clostridium innocuum</name>
    <dbReference type="NCBI Taxonomy" id="1522"/>
    <lineage>
        <taxon>Bacteria</taxon>
        <taxon>Bacillati</taxon>
        <taxon>Bacillota</taxon>
        <taxon>Clostridia</taxon>
        <taxon>Eubacteriales</taxon>
        <taxon>Clostridiaceae</taxon>
        <taxon>Clostridium</taxon>
    </lineage>
</organism>
<evidence type="ECO:0000313" key="3">
    <source>
        <dbReference type="Proteomes" id="UP000030008"/>
    </source>
</evidence>
<dbReference type="AlphaFoldDB" id="A0A099I0K5"/>
<dbReference type="InterPro" id="IPR050303">
    <property type="entry name" value="GatZ_KbaZ_carbometab"/>
</dbReference>
<evidence type="ECO:0000313" key="2">
    <source>
        <dbReference type="EMBL" id="KGJ51260.1"/>
    </source>
</evidence>